<comment type="caution">
    <text evidence="1">The sequence shown here is derived from an EMBL/GenBank/DDBJ whole genome shotgun (WGS) entry which is preliminary data.</text>
</comment>
<dbReference type="RefSeq" id="WP_226173633.1">
    <property type="nucleotide sequence ID" value="NZ_JAJADR010000001.1"/>
</dbReference>
<dbReference type="PROSITE" id="PS51257">
    <property type="entry name" value="PROKAR_LIPOPROTEIN"/>
    <property type="match status" value="1"/>
</dbReference>
<protein>
    <submittedName>
        <fullName evidence="1">Uncharacterized protein</fullName>
    </submittedName>
</protein>
<organism evidence="1 2">
    <name type="scientific">Hymenobacter lucidus</name>
    <dbReference type="NCBI Taxonomy" id="2880930"/>
    <lineage>
        <taxon>Bacteria</taxon>
        <taxon>Pseudomonadati</taxon>
        <taxon>Bacteroidota</taxon>
        <taxon>Cytophagia</taxon>
        <taxon>Cytophagales</taxon>
        <taxon>Hymenobacteraceae</taxon>
        <taxon>Hymenobacter</taxon>
    </lineage>
</organism>
<name>A0ABS8AN84_9BACT</name>
<gene>
    <name evidence="1" type="ORF">LGH74_06730</name>
</gene>
<accession>A0ABS8AN84</accession>
<evidence type="ECO:0000313" key="1">
    <source>
        <dbReference type="EMBL" id="MCB2407667.1"/>
    </source>
</evidence>
<keyword evidence="2" id="KW-1185">Reference proteome</keyword>
<evidence type="ECO:0000313" key="2">
    <source>
        <dbReference type="Proteomes" id="UP001165296"/>
    </source>
</evidence>
<reference evidence="1" key="1">
    <citation type="submission" date="2021-10" db="EMBL/GenBank/DDBJ databases">
        <authorList>
            <person name="Dean J.D."/>
            <person name="Kim M.K."/>
            <person name="Newey C.N."/>
            <person name="Stoker T.S."/>
            <person name="Thompson D.W."/>
            <person name="Grose J.H."/>
        </authorList>
    </citation>
    <scope>NUCLEOTIDE SEQUENCE</scope>
    <source>
        <strain evidence="1">BT178</strain>
    </source>
</reference>
<dbReference type="Proteomes" id="UP001165296">
    <property type="component" value="Unassembled WGS sequence"/>
</dbReference>
<dbReference type="EMBL" id="JAJADR010000001">
    <property type="protein sequence ID" value="MCB2407667.1"/>
    <property type="molecule type" value="Genomic_DNA"/>
</dbReference>
<sequence length="219" mass="24594">MLHPIRLNIILPFALLATVLLSGCEKDPEEYRLSAEQLAWQPYHANDVLRFGHAKDGKVRTYRVTEVQDQMEKQNTGINWTPFPSRELIAQQVKVLALRTDSTAQPQTVLNLELYYDGSEAKVVLLAEVEWETFYPAARLPIDSVNAGVALGTTFTPGIEFLPTITLGPATYSQVIRAQNQYPTATLPGLKLVRQLYYAKNKGVVAFEEDGTGLWYRLP</sequence>
<proteinExistence type="predicted"/>